<dbReference type="InterPro" id="IPR036388">
    <property type="entry name" value="WH-like_DNA-bd_sf"/>
</dbReference>
<evidence type="ECO:0000256" key="2">
    <source>
        <dbReference type="ARBA" id="ARBA00023125"/>
    </source>
</evidence>
<evidence type="ECO:0000259" key="4">
    <source>
        <dbReference type="PROSITE" id="PS50042"/>
    </source>
</evidence>
<dbReference type="RefSeq" id="WP_097017493.1">
    <property type="nucleotide sequence ID" value="NZ_OBDZ01000009.1"/>
</dbReference>
<dbReference type="InterPro" id="IPR050397">
    <property type="entry name" value="Env_Response_Regulators"/>
</dbReference>
<dbReference type="GO" id="GO:0003677">
    <property type="term" value="F:DNA binding"/>
    <property type="evidence" value="ECO:0007669"/>
    <property type="project" value="UniProtKB-KW"/>
</dbReference>
<dbReference type="Proteomes" id="UP000219573">
    <property type="component" value="Unassembled WGS sequence"/>
</dbReference>
<dbReference type="AlphaFoldDB" id="A0A285GNJ2"/>
<keyword evidence="1" id="KW-0805">Transcription regulation</keyword>
<evidence type="ECO:0000313" key="6">
    <source>
        <dbReference type="EMBL" id="SNY25200.1"/>
    </source>
</evidence>
<dbReference type="SUPFAM" id="SSF46785">
    <property type="entry name" value="Winged helix' DNA-binding domain"/>
    <property type="match status" value="1"/>
</dbReference>
<dbReference type="PRINTS" id="PR00034">
    <property type="entry name" value="HTHCRP"/>
</dbReference>
<protein>
    <submittedName>
        <fullName evidence="6">CRP/FNR family transcriptional regulator, anaerobic regulatory protein</fullName>
    </submittedName>
</protein>
<gene>
    <name evidence="6" type="ORF">SAMN06265827_10943</name>
</gene>
<dbReference type="InterPro" id="IPR014710">
    <property type="entry name" value="RmlC-like_jellyroll"/>
</dbReference>
<evidence type="ECO:0000259" key="5">
    <source>
        <dbReference type="PROSITE" id="PS51063"/>
    </source>
</evidence>
<sequence length="217" mass="25026">MPKNFLRNFILFQDMNEQELEELSKITYQRVYDKNEIIFLEGEVGDAVYLILDGLIKVFRTVESGREKTLVLLGQWEFFGEMALLDKSLRSASIQAMKTSQLLVIDREKFNGLLLKFPQISLKIIVTLSNRLREANNQIKALTFKSVKERLHLVLLDLADKYGEIAEEGTVITKKITHQELANLVGTTRETITKLLNELIEKGIIIVKQRYLILVDK</sequence>
<dbReference type="EMBL" id="OBDZ01000009">
    <property type="protein sequence ID" value="SNY25200.1"/>
    <property type="molecule type" value="Genomic_DNA"/>
</dbReference>
<evidence type="ECO:0000313" key="7">
    <source>
        <dbReference type="Proteomes" id="UP000219573"/>
    </source>
</evidence>
<feature type="domain" description="Cyclic nucleotide-binding" evidence="4">
    <location>
        <begin position="11"/>
        <end position="131"/>
    </location>
</feature>
<dbReference type="OrthoDB" id="9776746at2"/>
<evidence type="ECO:0000256" key="3">
    <source>
        <dbReference type="ARBA" id="ARBA00023163"/>
    </source>
</evidence>
<dbReference type="PROSITE" id="PS00889">
    <property type="entry name" value="CNMP_BINDING_2"/>
    <property type="match status" value="1"/>
</dbReference>
<dbReference type="SMART" id="SM00100">
    <property type="entry name" value="cNMP"/>
    <property type="match status" value="1"/>
</dbReference>
<dbReference type="InterPro" id="IPR018488">
    <property type="entry name" value="cNMP-bd_CS"/>
</dbReference>
<dbReference type="SMART" id="SM00419">
    <property type="entry name" value="HTH_CRP"/>
    <property type="match status" value="1"/>
</dbReference>
<dbReference type="PROSITE" id="PS50042">
    <property type="entry name" value="CNMP_BINDING_3"/>
    <property type="match status" value="1"/>
</dbReference>
<dbReference type="Pfam" id="PF00027">
    <property type="entry name" value="cNMP_binding"/>
    <property type="match status" value="1"/>
</dbReference>
<dbReference type="GO" id="GO:0005829">
    <property type="term" value="C:cytosol"/>
    <property type="evidence" value="ECO:0007669"/>
    <property type="project" value="TreeGrafter"/>
</dbReference>
<name>A0A285GNJ2_9FIRM</name>
<dbReference type="CDD" id="cd00092">
    <property type="entry name" value="HTH_CRP"/>
    <property type="match status" value="1"/>
</dbReference>
<dbReference type="STRING" id="1413210.U472_08885"/>
<keyword evidence="7" id="KW-1185">Reference proteome</keyword>
<feature type="domain" description="HTH crp-type" evidence="5">
    <location>
        <begin position="145"/>
        <end position="217"/>
    </location>
</feature>
<dbReference type="InterPro" id="IPR012318">
    <property type="entry name" value="HTH_CRP"/>
</dbReference>
<dbReference type="GO" id="GO:0003700">
    <property type="term" value="F:DNA-binding transcription factor activity"/>
    <property type="evidence" value="ECO:0007669"/>
    <property type="project" value="TreeGrafter"/>
</dbReference>
<accession>A0A285GNJ2</accession>
<dbReference type="CDD" id="cd00038">
    <property type="entry name" value="CAP_ED"/>
    <property type="match status" value="1"/>
</dbReference>
<dbReference type="Pfam" id="PF13545">
    <property type="entry name" value="HTH_Crp_2"/>
    <property type="match status" value="1"/>
</dbReference>
<keyword evidence="3" id="KW-0804">Transcription</keyword>
<dbReference type="Gene3D" id="1.10.10.10">
    <property type="entry name" value="Winged helix-like DNA-binding domain superfamily/Winged helix DNA-binding domain"/>
    <property type="match status" value="1"/>
</dbReference>
<dbReference type="PROSITE" id="PS51063">
    <property type="entry name" value="HTH_CRP_2"/>
    <property type="match status" value="1"/>
</dbReference>
<organism evidence="6 7">
    <name type="scientific">Orenia metallireducens</name>
    <dbReference type="NCBI Taxonomy" id="1413210"/>
    <lineage>
        <taxon>Bacteria</taxon>
        <taxon>Bacillati</taxon>
        <taxon>Bacillota</taxon>
        <taxon>Clostridia</taxon>
        <taxon>Halanaerobiales</taxon>
        <taxon>Halobacteroidaceae</taxon>
        <taxon>Orenia</taxon>
    </lineage>
</organism>
<dbReference type="PANTHER" id="PTHR24567:SF74">
    <property type="entry name" value="HTH-TYPE TRANSCRIPTIONAL REGULATOR ARCR"/>
    <property type="match status" value="1"/>
</dbReference>
<evidence type="ECO:0000256" key="1">
    <source>
        <dbReference type="ARBA" id="ARBA00023015"/>
    </source>
</evidence>
<keyword evidence="2" id="KW-0238">DNA-binding</keyword>
<dbReference type="SUPFAM" id="SSF51206">
    <property type="entry name" value="cAMP-binding domain-like"/>
    <property type="match status" value="1"/>
</dbReference>
<proteinExistence type="predicted"/>
<reference evidence="7" key="1">
    <citation type="submission" date="2017-09" db="EMBL/GenBank/DDBJ databases">
        <authorList>
            <person name="Varghese N."/>
            <person name="Submissions S."/>
        </authorList>
    </citation>
    <scope>NUCLEOTIDE SEQUENCE [LARGE SCALE GENOMIC DNA]</scope>
    <source>
        <strain evidence="7">MSL47</strain>
    </source>
</reference>
<dbReference type="InterPro" id="IPR018490">
    <property type="entry name" value="cNMP-bd_dom_sf"/>
</dbReference>
<dbReference type="InterPro" id="IPR036390">
    <property type="entry name" value="WH_DNA-bd_sf"/>
</dbReference>
<dbReference type="Gene3D" id="2.60.120.10">
    <property type="entry name" value="Jelly Rolls"/>
    <property type="match status" value="1"/>
</dbReference>
<dbReference type="PANTHER" id="PTHR24567">
    <property type="entry name" value="CRP FAMILY TRANSCRIPTIONAL REGULATORY PROTEIN"/>
    <property type="match status" value="1"/>
</dbReference>
<dbReference type="InterPro" id="IPR000595">
    <property type="entry name" value="cNMP-bd_dom"/>
</dbReference>